<organism evidence="2 3">
    <name type="scientific">Aspergillus sclerotialis</name>
    <dbReference type="NCBI Taxonomy" id="2070753"/>
    <lineage>
        <taxon>Eukaryota</taxon>
        <taxon>Fungi</taxon>
        <taxon>Dikarya</taxon>
        <taxon>Ascomycota</taxon>
        <taxon>Pezizomycotina</taxon>
        <taxon>Eurotiomycetes</taxon>
        <taxon>Eurotiomycetidae</taxon>
        <taxon>Eurotiales</taxon>
        <taxon>Aspergillaceae</taxon>
        <taxon>Aspergillus</taxon>
        <taxon>Aspergillus subgen. Polypaecilum</taxon>
    </lineage>
</organism>
<proteinExistence type="predicted"/>
<evidence type="ECO:0000313" key="2">
    <source>
        <dbReference type="EMBL" id="RJE17542.1"/>
    </source>
</evidence>
<feature type="compositionally biased region" description="Basic and acidic residues" evidence="1">
    <location>
        <begin position="38"/>
        <end position="54"/>
    </location>
</feature>
<sequence>MSVFLKTASHSHNERIARIIWAAHMLFYLTNTQSHNRQPQDTKNNGECDDRDTNEPSDNETDYETERAVILSGSRTPIRRKFLDCIAQLLSPCKGWNGVTATAIREGEDGVEVDVARNDGFFSRGDRADSAVITYCTRLEGYLAGCDEGSTEVTATSPEEFELKAINFARRRVDYWIEDLREVLKHHLNSTKSTDGLPQSSPRQEDANTWMTIKDLILQSCPNQCATRYRVLVVQQAYKCVNTPEIQQTLSDNFGAQIATKLWTKLNFLARPLADCRLLASIVTREPHFRNCKIVPIPPKPKTTLEPKYMIEIFTAWEQIGLESPPKCVIQKLDRFNKEFKTTCAEAFSLHAEMQLVLHYEEKLAPPPTLDYFGCSKKTCLLCEIVLDTLPSPVSTRGRHGVCYPAWGVPNSGADTIQLAVQRLETSLVDRIGGFLGGLMHPRRKGQAVNTMQSGFVSDLSRLTLEELQKRENDVQSFKSKQAVHRNELMIR</sequence>
<name>A0A3A2Z394_9EURO</name>
<comment type="caution">
    <text evidence="2">The sequence shown here is derived from an EMBL/GenBank/DDBJ whole genome shotgun (WGS) entry which is preliminary data.</text>
</comment>
<evidence type="ECO:0000313" key="3">
    <source>
        <dbReference type="Proteomes" id="UP000266188"/>
    </source>
</evidence>
<feature type="region of interest" description="Disordered" evidence="1">
    <location>
        <begin position="35"/>
        <end position="65"/>
    </location>
</feature>
<dbReference type="EMBL" id="MVGC01000856">
    <property type="protein sequence ID" value="RJE17542.1"/>
    <property type="molecule type" value="Genomic_DNA"/>
</dbReference>
<evidence type="ECO:0000256" key="1">
    <source>
        <dbReference type="SAM" id="MobiDB-lite"/>
    </source>
</evidence>
<reference evidence="3" key="1">
    <citation type="submission" date="2017-02" db="EMBL/GenBank/DDBJ databases">
        <authorList>
            <person name="Tafer H."/>
            <person name="Lopandic K."/>
        </authorList>
    </citation>
    <scope>NUCLEOTIDE SEQUENCE [LARGE SCALE GENOMIC DNA]</scope>
    <source>
        <strain evidence="3">CBS 366.77</strain>
    </source>
</reference>
<dbReference type="Pfam" id="PF14441">
    <property type="entry name" value="OTT_1508_deam"/>
    <property type="match status" value="1"/>
</dbReference>
<dbReference type="InterPro" id="IPR027796">
    <property type="entry name" value="OTT_1508_deam-like"/>
</dbReference>
<keyword evidence="3" id="KW-1185">Reference proteome</keyword>
<dbReference type="STRING" id="2070753.A0A3A2Z394"/>
<dbReference type="OrthoDB" id="432970at2759"/>
<gene>
    <name evidence="2" type="ORF">PHISCL_10122</name>
</gene>
<dbReference type="Proteomes" id="UP000266188">
    <property type="component" value="Unassembled WGS sequence"/>
</dbReference>
<protein>
    <submittedName>
        <fullName evidence="2">Uncharacterized protein</fullName>
    </submittedName>
</protein>
<accession>A0A3A2Z394</accession>
<dbReference type="AlphaFoldDB" id="A0A3A2Z394"/>